<evidence type="ECO:0000259" key="4">
    <source>
        <dbReference type="PROSITE" id="PS50110"/>
    </source>
</evidence>
<dbReference type="PANTHER" id="PTHR37299:SF1">
    <property type="entry name" value="STAGE 0 SPORULATION PROTEIN A HOMOLOG"/>
    <property type="match status" value="1"/>
</dbReference>
<dbReference type="Pfam" id="PF04397">
    <property type="entry name" value="LytTR"/>
    <property type="match status" value="1"/>
</dbReference>
<gene>
    <name evidence="6" type="ORF">BACCAP_04268</name>
</gene>
<evidence type="ECO:0000256" key="3">
    <source>
        <dbReference type="PROSITE-ProRule" id="PRU00169"/>
    </source>
</evidence>
<dbReference type="EMBL" id="AAXG02000047">
    <property type="protein sequence ID" value="EDM97793.1"/>
    <property type="molecule type" value="Genomic_DNA"/>
</dbReference>
<evidence type="ECO:0000256" key="2">
    <source>
        <dbReference type="ARBA" id="ARBA00024867"/>
    </source>
</evidence>
<evidence type="ECO:0000256" key="1">
    <source>
        <dbReference type="ARBA" id="ARBA00018672"/>
    </source>
</evidence>
<feature type="domain" description="Response regulatory" evidence="4">
    <location>
        <begin position="9"/>
        <end position="126"/>
    </location>
</feature>
<reference evidence="6 7" key="2">
    <citation type="submission" date="2007-06" db="EMBL/GenBank/DDBJ databases">
        <title>Draft genome sequence of Pseudoflavonifractor capillosus ATCC 29799.</title>
        <authorList>
            <person name="Sudarsanam P."/>
            <person name="Ley R."/>
            <person name="Guruge J."/>
            <person name="Turnbaugh P.J."/>
            <person name="Mahowald M."/>
            <person name="Liep D."/>
            <person name="Gordon J."/>
        </authorList>
    </citation>
    <scope>NUCLEOTIDE SEQUENCE [LARGE SCALE GENOMIC DNA]</scope>
    <source>
        <strain evidence="6 7">ATCC 29799</strain>
    </source>
</reference>
<name>A6P1A1_9FIRM</name>
<feature type="domain" description="HTH LytTR-type" evidence="5">
    <location>
        <begin position="137"/>
        <end position="236"/>
    </location>
</feature>
<dbReference type="Gene3D" id="2.40.50.1020">
    <property type="entry name" value="LytTr DNA-binding domain"/>
    <property type="match status" value="1"/>
</dbReference>
<dbReference type="Proteomes" id="UP000003639">
    <property type="component" value="Unassembled WGS sequence"/>
</dbReference>
<dbReference type="Pfam" id="PF00072">
    <property type="entry name" value="Response_reg"/>
    <property type="match status" value="1"/>
</dbReference>
<dbReference type="PROSITE" id="PS50110">
    <property type="entry name" value="RESPONSE_REGULATORY"/>
    <property type="match status" value="1"/>
</dbReference>
<feature type="modified residue" description="4-aspartylphosphate" evidence="3">
    <location>
        <position position="63"/>
    </location>
</feature>
<accession>A6P1A1</accession>
<evidence type="ECO:0000313" key="7">
    <source>
        <dbReference type="Proteomes" id="UP000003639"/>
    </source>
</evidence>
<dbReference type="AlphaFoldDB" id="A6P1A1"/>
<dbReference type="InterPro" id="IPR011006">
    <property type="entry name" value="CheY-like_superfamily"/>
</dbReference>
<keyword evidence="7" id="KW-1185">Reference proteome</keyword>
<dbReference type="InterPro" id="IPR046947">
    <property type="entry name" value="LytR-like"/>
</dbReference>
<dbReference type="STRING" id="411467.BACCAP_04268"/>
<comment type="function">
    <text evidence="2">May play the central regulatory role in sporulation. It may be an element of the effector pathway responsible for the activation of sporulation genes in response to nutritional stress. Spo0A may act in concert with spo0H (a sigma factor) to control the expression of some genes that are critical to the sporulation process.</text>
</comment>
<organism evidence="6 7">
    <name type="scientific">Pseudoflavonifractor capillosus ATCC 29799</name>
    <dbReference type="NCBI Taxonomy" id="411467"/>
    <lineage>
        <taxon>Bacteria</taxon>
        <taxon>Bacillati</taxon>
        <taxon>Bacillota</taxon>
        <taxon>Clostridia</taxon>
        <taxon>Eubacteriales</taxon>
        <taxon>Oscillospiraceae</taxon>
        <taxon>Pseudoflavonifractor</taxon>
    </lineage>
</organism>
<dbReference type="GO" id="GO:0003677">
    <property type="term" value="F:DNA binding"/>
    <property type="evidence" value="ECO:0007669"/>
    <property type="project" value="UniProtKB-KW"/>
</dbReference>
<comment type="caution">
    <text evidence="6">The sequence shown here is derived from an EMBL/GenBank/DDBJ whole genome shotgun (WGS) entry which is preliminary data.</text>
</comment>
<reference evidence="6 7" key="1">
    <citation type="submission" date="2007-04" db="EMBL/GenBank/DDBJ databases">
        <authorList>
            <person name="Fulton L."/>
            <person name="Clifton S."/>
            <person name="Fulton B."/>
            <person name="Xu J."/>
            <person name="Minx P."/>
            <person name="Pepin K.H."/>
            <person name="Johnson M."/>
            <person name="Thiruvilangam P."/>
            <person name="Bhonagiri V."/>
            <person name="Nash W.E."/>
            <person name="Mardis E.R."/>
            <person name="Wilson R.K."/>
        </authorList>
    </citation>
    <scope>NUCLEOTIDE SEQUENCE [LARGE SCALE GENOMIC DNA]</scope>
    <source>
        <strain evidence="6 7">ATCC 29799</strain>
    </source>
</reference>
<protein>
    <recommendedName>
        <fullName evidence="1">Stage 0 sporulation protein A homolog</fullName>
    </recommendedName>
</protein>
<dbReference type="PANTHER" id="PTHR37299">
    <property type="entry name" value="TRANSCRIPTIONAL REGULATOR-RELATED"/>
    <property type="match status" value="1"/>
</dbReference>
<dbReference type="InterPro" id="IPR001789">
    <property type="entry name" value="Sig_transdc_resp-reg_receiver"/>
</dbReference>
<dbReference type="eggNOG" id="COG3279">
    <property type="taxonomic scope" value="Bacteria"/>
</dbReference>
<dbReference type="InterPro" id="IPR007492">
    <property type="entry name" value="LytTR_DNA-bd_dom"/>
</dbReference>
<evidence type="ECO:0000259" key="5">
    <source>
        <dbReference type="PROSITE" id="PS50930"/>
    </source>
</evidence>
<keyword evidence="3" id="KW-0597">Phosphoprotein</keyword>
<proteinExistence type="predicted"/>
<sequence length="243" mass="28241">MWRRVFVFRIAIAEDDEDCARQLREYLERYGRENGEELEIRWFPDGMELTEEYRPVYDLLLLDIEMPHLDGMTAAHKIRCVDSEVLILFITNMAKYAISGYEVEALGFMLKPVNYFSLSVKLKKAFSYLHSRAQKSLMIPTKDGMQKISAAEIRYAEVTDHRLQIHTTQGVCTMRGTLQELEEALEGQHFARCNKGYLVNLRHIQLIKSDRVVMAGGDELLMSRRKKEEFLLAVTEYYGKGGR</sequence>
<evidence type="ECO:0000313" key="6">
    <source>
        <dbReference type="EMBL" id="EDM97793.1"/>
    </source>
</evidence>
<dbReference type="SMART" id="SM00448">
    <property type="entry name" value="REC"/>
    <property type="match status" value="1"/>
</dbReference>
<dbReference type="PROSITE" id="PS50930">
    <property type="entry name" value="HTH_LYTTR"/>
    <property type="match status" value="1"/>
</dbReference>
<dbReference type="SUPFAM" id="SSF52172">
    <property type="entry name" value="CheY-like"/>
    <property type="match status" value="1"/>
</dbReference>
<dbReference type="SMART" id="SM00850">
    <property type="entry name" value="LytTR"/>
    <property type="match status" value="1"/>
</dbReference>
<dbReference type="GO" id="GO:0000156">
    <property type="term" value="F:phosphorelay response regulator activity"/>
    <property type="evidence" value="ECO:0007669"/>
    <property type="project" value="InterPro"/>
</dbReference>
<keyword evidence="6" id="KW-0238">DNA-binding</keyword>
<dbReference type="Gene3D" id="3.40.50.2300">
    <property type="match status" value="1"/>
</dbReference>